<keyword evidence="5" id="KW-1185">Reference proteome</keyword>
<dbReference type="OrthoDB" id="273614at2"/>
<proteinExistence type="predicted"/>
<organism evidence="4 5">
    <name type="scientific">Botrimarina hoheduenensis</name>
    <dbReference type="NCBI Taxonomy" id="2528000"/>
    <lineage>
        <taxon>Bacteria</taxon>
        <taxon>Pseudomonadati</taxon>
        <taxon>Planctomycetota</taxon>
        <taxon>Planctomycetia</taxon>
        <taxon>Pirellulales</taxon>
        <taxon>Lacipirellulaceae</taxon>
        <taxon>Botrimarina</taxon>
    </lineage>
</organism>
<dbReference type="CDD" id="cd04301">
    <property type="entry name" value="NAT_SF"/>
    <property type="match status" value="1"/>
</dbReference>
<dbReference type="SUPFAM" id="SSF55729">
    <property type="entry name" value="Acyl-CoA N-acyltransferases (Nat)"/>
    <property type="match status" value="1"/>
</dbReference>
<dbReference type="PROSITE" id="PS51186">
    <property type="entry name" value="GNAT"/>
    <property type="match status" value="1"/>
</dbReference>
<keyword evidence="2" id="KW-0012">Acyltransferase</keyword>
<dbReference type="InterPro" id="IPR050680">
    <property type="entry name" value="YpeA/RimI_acetyltransf"/>
</dbReference>
<dbReference type="PANTHER" id="PTHR43420:SF44">
    <property type="entry name" value="ACETYLTRANSFERASE YPEA"/>
    <property type="match status" value="1"/>
</dbReference>
<dbReference type="GO" id="GO:0016747">
    <property type="term" value="F:acyltransferase activity, transferring groups other than amino-acyl groups"/>
    <property type="evidence" value="ECO:0007669"/>
    <property type="project" value="InterPro"/>
</dbReference>
<keyword evidence="1 4" id="KW-0808">Transferase</keyword>
<feature type="domain" description="N-acetyltransferase" evidence="3">
    <location>
        <begin position="28"/>
        <end position="187"/>
    </location>
</feature>
<dbReference type="InterPro" id="IPR000182">
    <property type="entry name" value="GNAT_dom"/>
</dbReference>
<evidence type="ECO:0000313" key="5">
    <source>
        <dbReference type="Proteomes" id="UP000318995"/>
    </source>
</evidence>
<dbReference type="EMBL" id="SJPH01000001">
    <property type="protein sequence ID" value="TWT48405.1"/>
    <property type="molecule type" value="Genomic_DNA"/>
</dbReference>
<dbReference type="RefSeq" id="WP_146570447.1">
    <property type="nucleotide sequence ID" value="NZ_SJPH01000001.1"/>
</dbReference>
<reference evidence="4 5" key="1">
    <citation type="submission" date="2019-02" db="EMBL/GenBank/DDBJ databases">
        <title>Deep-cultivation of Planctomycetes and their phenomic and genomic characterization uncovers novel biology.</title>
        <authorList>
            <person name="Wiegand S."/>
            <person name="Jogler M."/>
            <person name="Boedeker C."/>
            <person name="Pinto D."/>
            <person name="Vollmers J."/>
            <person name="Rivas-Marin E."/>
            <person name="Kohn T."/>
            <person name="Peeters S.H."/>
            <person name="Heuer A."/>
            <person name="Rast P."/>
            <person name="Oberbeckmann S."/>
            <person name="Bunk B."/>
            <person name="Jeske O."/>
            <person name="Meyerdierks A."/>
            <person name="Storesund J.E."/>
            <person name="Kallscheuer N."/>
            <person name="Luecker S."/>
            <person name="Lage O.M."/>
            <person name="Pohl T."/>
            <person name="Merkel B.J."/>
            <person name="Hornburger P."/>
            <person name="Mueller R.-W."/>
            <person name="Bruemmer F."/>
            <person name="Labrenz M."/>
            <person name="Spormann A.M."/>
            <person name="Op Den Camp H."/>
            <person name="Overmann J."/>
            <person name="Amann R."/>
            <person name="Jetten M.S.M."/>
            <person name="Mascher T."/>
            <person name="Medema M.H."/>
            <person name="Devos D.P."/>
            <person name="Kaster A.-K."/>
            <person name="Ovreas L."/>
            <person name="Rohde M."/>
            <person name="Galperin M.Y."/>
            <person name="Jogler C."/>
        </authorList>
    </citation>
    <scope>NUCLEOTIDE SEQUENCE [LARGE SCALE GENOMIC DNA]</scope>
    <source>
        <strain evidence="4 5">Pla111</strain>
    </source>
</reference>
<gene>
    <name evidence="4" type="ORF">Pla111_01720</name>
</gene>
<evidence type="ECO:0000256" key="1">
    <source>
        <dbReference type="ARBA" id="ARBA00022679"/>
    </source>
</evidence>
<evidence type="ECO:0000313" key="4">
    <source>
        <dbReference type="EMBL" id="TWT48405.1"/>
    </source>
</evidence>
<protein>
    <submittedName>
        <fullName evidence="4">Putative acetyltransferase</fullName>
    </submittedName>
</protein>
<dbReference type="AlphaFoldDB" id="A0A5C5WEC7"/>
<accession>A0A5C5WEC7</accession>
<dbReference type="PANTHER" id="PTHR43420">
    <property type="entry name" value="ACETYLTRANSFERASE"/>
    <property type="match status" value="1"/>
</dbReference>
<sequence>MSFSYFKRYRMEVDLRRPWLPPRLPEGYRFIAWSPDRLDDHATAKRDAFRGEIDATVFDCLGDPSGCRRLMQEIASKPGFLPEATWLIEYATGGTSEPCGTIQGLRVTPRYGGVQNVGVTPWHRGRGLGSALVQAACFGFAAMGMQRAFLEVTANNVPAIRLYESLGFRRTKTHYKAVESPASLPLAGSPGRR</sequence>
<dbReference type="Pfam" id="PF00583">
    <property type="entry name" value="Acetyltransf_1"/>
    <property type="match status" value="1"/>
</dbReference>
<evidence type="ECO:0000259" key="3">
    <source>
        <dbReference type="PROSITE" id="PS51186"/>
    </source>
</evidence>
<dbReference type="InterPro" id="IPR016181">
    <property type="entry name" value="Acyl_CoA_acyltransferase"/>
</dbReference>
<dbReference type="Proteomes" id="UP000318995">
    <property type="component" value="Unassembled WGS sequence"/>
</dbReference>
<evidence type="ECO:0000256" key="2">
    <source>
        <dbReference type="ARBA" id="ARBA00023315"/>
    </source>
</evidence>
<dbReference type="Gene3D" id="3.40.630.30">
    <property type="match status" value="1"/>
</dbReference>
<name>A0A5C5WEC7_9BACT</name>
<comment type="caution">
    <text evidence="4">The sequence shown here is derived from an EMBL/GenBank/DDBJ whole genome shotgun (WGS) entry which is preliminary data.</text>
</comment>